<name>A0ACB9L5R8_BAUVA</name>
<accession>A0ACB9L5R8</accession>
<reference evidence="1 2" key="1">
    <citation type="journal article" date="2022" name="DNA Res.">
        <title>Chromosomal-level genome assembly of the orchid tree Bauhinia variegata (Leguminosae; Cercidoideae) supports the allotetraploid origin hypothesis of Bauhinia.</title>
        <authorList>
            <person name="Zhong Y."/>
            <person name="Chen Y."/>
            <person name="Zheng D."/>
            <person name="Pang J."/>
            <person name="Liu Y."/>
            <person name="Luo S."/>
            <person name="Meng S."/>
            <person name="Qian L."/>
            <person name="Wei D."/>
            <person name="Dai S."/>
            <person name="Zhou R."/>
        </authorList>
    </citation>
    <scope>NUCLEOTIDE SEQUENCE [LARGE SCALE GENOMIC DNA]</scope>
    <source>
        <strain evidence="1">BV-YZ2020</strain>
    </source>
</reference>
<sequence length="623" mass="69106">MATTTDIIASPITINAATLLPLKLTSKNFAAWHLQIVALLEGLNLFGYIDGSYPCPPPTITVDGADVPNPAHAKWKQQDRLIYSAIIGSLSENLVTTISKAALAESKAAAAWTTLTTLFANKSRSRVMTLKDKISHISKGSNPVADYLQEIQQIADELALIGHPLDDLDIVIHALSGLGPDYKEIIAALKARDIPITFEQLFEKLLDYERFLKKDEPILVDIPIATANVAKKTFHPRPRQRNNRFVFDPKRSRTSHQSDSPLQHRHSSGQFCEKPGHTAKTCYKILGRPPNQPSPIVNFAHVSTNSTSQPPALSLSPSSLDSSTVIPLNNSSLSVPPPHLISTTDHFPIPLPCDINPTPTHIENSAPPHNNTDAASSFLPSKPNPTNTHPMTTRSKNNIFKPKRIFHSTKQPLLESLEPTCVSQALKIPHWKQAMSEEFMVLLNNGTWDLVPPSSQLSPIGCKWIFKIKRHPDGSISRYKARLVAKGFHQMHGVNYFDTFSPVIRPQTIKLVLSIALAYNWPICQMDVNNAFLQGTLHEEVYMQQPPGFIHPSYPSHVCKLKKAIYGLKQAPRAWYDELGCFLALCFLFVAFLPSVSEFLDAIAVRLLAVVCGSFIDLRVRKL</sequence>
<organism evidence="1 2">
    <name type="scientific">Bauhinia variegata</name>
    <name type="common">Purple orchid tree</name>
    <name type="synonym">Phanera variegata</name>
    <dbReference type="NCBI Taxonomy" id="167791"/>
    <lineage>
        <taxon>Eukaryota</taxon>
        <taxon>Viridiplantae</taxon>
        <taxon>Streptophyta</taxon>
        <taxon>Embryophyta</taxon>
        <taxon>Tracheophyta</taxon>
        <taxon>Spermatophyta</taxon>
        <taxon>Magnoliopsida</taxon>
        <taxon>eudicotyledons</taxon>
        <taxon>Gunneridae</taxon>
        <taxon>Pentapetalae</taxon>
        <taxon>rosids</taxon>
        <taxon>fabids</taxon>
        <taxon>Fabales</taxon>
        <taxon>Fabaceae</taxon>
        <taxon>Cercidoideae</taxon>
        <taxon>Cercideae</taxon>
        <taxon>Bauhiniinae</taxon>
        <taxon>Bauhinia</taxon>
    </lineage>
</organism>
<evidence type="ECO:0000313" key="1">
    <source>
        <dbReference type="EMBL" id="KAI4305007.1"/>
    </source>
</evidence>
<evidence type="ECO:0000313" key="2">
    <source>
        <dbReference type="Proteomes" id="UP000828941"/>
    </source>
</evidence>
<dbReference type="Proteomes" id="UP000828941">
    <property type="component" value="Chromosome 12"/>
</dbReference>
<proteinExistence type="predicted"/>
<comment type="caution">
    <text evidence="1">The sequence shown here is derived from an EMBL/GenBank/DDBJ whole genome shotgun (WGS) entry which is preliminary data.</text>
</comment>
<dbReference type="EMBL" id="CM039437">
    <property type="protein sequence ID" value="KAI4305007.1"/>
    <property type="molecule type" value="Genomic_DNA"/>
</dbReference>
<protein>
    <submittedName>
        <fullName evidence="1">Uncharacterized protein</fullName>
    </submittedName>
</protein>
<gene>
    <name evidence="1" type="ORF">L6164_028399</name>
</gene>
<keyword evidence="2" id="KW-1185">Reference proteome</keyword>